<evidence type="ECO:0000256" key="1">
    <source>
        <dbReference type="ARBA" id="ARBA00022729"/>
    </source>
</evidence>
<evidence type="ECO:0000256" key="2">
    <source>
        <dbReference type="SAM" id="SignalP"/>
    </source>
</evidence>
<dbReference type="InterPro" id="IPR004302">
    <property type="entry name" value="Cellulose/chitin-bd_N"/>
</dbReference>
<keyword evidence="1 2" id="KW-0732">Signal</keyword>
<dbReference type="Pfam" id="PF03067">
    <property type="entry name" value="LPMO_10"/>
    <property type="match status" value="1"/>
</dbReference>
<gene>
    <name evidence="4" type="ORF">GCM10022254_77290</name>
</gene>
<keyword evidence="4" id="KW-0560">Oxidoreductase</keyword>
<dbReference type="RefSeq" id="WP_344908379.1">
    <property type="nucleotide sequence ID" value="NZ_BAABAS010000035.1"/>
</dbReference>
<dbReference type="Proteomes" id="UP001501710">
    <property type="component" value="Unassembled WGS sequence"/>
</dbReference>
<keyword evidence="5" id="KW-1185">Reference proteome</keyword>
<name>A0ABP8CSA1_9ACTN</name>
<dbReference type="Gene3D" id="2.70.50.50">
    <property type="entry name" value="chitin-binding protein cbp21"/>
    <property type="match status" value="1"/>
</dbReference>
<accession>A0ABP8CSA1</accession>
<dbReference type="SUPFAM" id="SSF81296">
    <property type="entry name" value="E set domains"/>
    <property type="match status" value="1"/>
</dbReference>
<dbReference type="PANTHER" id="PTHR34823">
    <property type="entry name" value="GLCNAC-BINDING PROTEIN A"/>
    <property type="match status" value="1"/>
</dbReference>
<evidence type="ECO:0000313" key="5">
    <source>
        <dbReference type="Proteomes" id="UP001501710"/>
    </source>
</evidence>
<reference evidence="5" key="1">
    <citation type="journal article" date="2019" name="Int. J. Syst. Evol. Microbiol.">
        <title>The Global Catalogue of Microorganisms (GCM) 10K type strain sequencing project: providing services to taxonomists for standard genome sequencing and annotation.</title>
        <authorList>
            <consortium name="The Broad Institute Genomics Platform"/>
            <consortium name="The Broad Institute Genome Sequencing Center for Infectious Disease"/>
            <person name="Wu L."/>
            <person name="Ma J."/>
        </authorList>
    </citation>
    <scope>NUCLEOTIDE SEQUENCE [LARGE SCALE GENOMIC DNA]</scope>
    <source>
        <strain evidence="5">JCM 17440</strain>
    </source>
</reference>
<evidence type="ECO:0000313" key="4">
    <source>
        <dbReference type="EMBL" id="GAA4242817.1"/>
    </source>
</evidence>
<dbReference type="PANTHER" id="PTHR34823:SF1">
    <property type="entry name" value="CHITIN-BINDING TYPE-4 DOMAIN-CONTAINING PROTEIN"/>
    <property type="match status" value="1"/>
</dbReference>
<keyword evidence="4" id="KW-0503">Monooxygenase</keyword>
<feature type="domain" description="Chitin-binding type-4" evidence="3">
    <location>
        <begin position="34"/>
        <end position="199"/>
    </location>
</feature>
<dbReference type="GO" id="GO:0004497">
    <property type="term" value="F:monooxygenase activity"/>
    <property type="evidence" value="ECO:0007669"/>
    <property type="project" value="UniProtKB-KW"/>
</dbReference>
<dbReference type="InterPro" id="IPR014756">
    <property type="entry name" value="Ig_E-set"/>
</dbReference>
<feature type="chain" id="PRO_5045156846" evidence="2">
    <location>
        <begin position="29"/>
        <end position="202"/>
    </location>
</feature>
<dbReference type="CDD" id="cd21177">
    <property type="entry name" value="LPMO_AA10"/>
    <property type="match status" value="1"/>
</dbReference>
<sequence length="202" mass="21923">MPARFRPPRKRTLAFAAVASAGLTVAIATPALSHGYTTSPVSRSLFCQRGTAKNCGEIQWEPMSVEGPKGFPQGGPRDGTICAGGNGRFSQLDEPRAGQWPATDLTSGQSFTFTWRHSVPHATSSWRYYITRDGWDPTQTLTRAALDPQPILEVKGNGKEPPSTVSHQATLPARHGRHLILAVWDIADTGNAFYQCSDVVFS</sequence>
<dbReference type="EMBL" id="BAABAS010000035">
    <property type="protein sequence ID" value="GAA4242817.1"/>
    <property type="molecule type" value="Genomic_DNA"/>
</dbReference>
<dbReference type="InterPro" id="IPR051024">
    <property type="entry name" value="GlcNAc_Chitin_IntDeg"/>
</dbReference>
<protein>
    <submittedName>
        <fullName evidence="4">Lytic polysaccharide monooxygenase</fullName>
    </submittedName>
</protein>
<comment type="caution">
    <text evidence="4">The sequence shown here is derived from an EMBL/GenBank/DDBJ whole genome shotgun (WGS) entry which is preliminary data.</text>
</comment>
<feature type="signal peptide" evidence="2">
    <location>
        <begin position="1"/>
        <end position="28"/>
    </location>
</feature>
<evidence type="ECO:0000259" key="3">
    <source>
        <dbReference type="Pfam" id="PF03067"/>
    </source>
</evidence>
<organism evidence="4 5">
    <name type="scientific">Actinomadura meridiana</name>
    <dbReference type="NCBI Taxonomy" id="559626"/>
    <lineage>
        <taxon>Bacteria</taxon>
        <taxon>Bacillati</taxon>
        <taxon>Actinomycetota</taxon>
        <taxon>Actinomycetes</taxon>
        <taxon>Streptosporangiales</taxon>
        <taxon>Thermomonosporaceae</taxon>
        <taxon>Actinomadura</taxon>
    </lineage>
</organism>
<proteinExistence type="predicted"/>